<dbReference type="STRING" id="568069.A0A1J1HWE0"/>
<keyword evidence="11" id="KW-0472">Membrane</keyword>
<dbReference type="Pfam" id="PF02939">
    <property type="entry name" value="UcrQ"/>
    <property type="match status" value="1"/>
</dbReference>
<dbReference type="InterPro" id="IPR036642">
    <property type="entry name" value="Cyt_bc1_su8_sf"/>
</dbReference>
<sequence length="82" mass="9350">MGGHFGELAKVNGIVIHKISPFEQKAFAGFISKGVPNTFRRFRSQVFRVAPPFIVGYLVYDYVENLHASYLRKNPADFENDE</sequence>
<evidence type="ECO:0000256" key="9">
    <source>
        <dbReference type="ARBA" id="ARBA00022989"/>
    </source>
</evidence>
<dbReference type="GO" id="GO:0006122">
    <property type="term" value="P:mitochondrial electron transport, ubiquinol to cytochrome c"/>
    <property type="evidence" value="ECO:0007669"/>
    <property type="project" value="UniProtKB-UniRule"/>
</dbReference>
<evidence type="ECO:0000256" key="11">
    <source>
        <dbReference type="ARBA" id="ARBA00023136"/>
    </source>
</evidence>
<dbReference type="PANTHER" id="PTHR12119:SF2">
    <property type="entry name" value="CYTOCHROME B-C1 COMPLEX SUBUNIT 8"/>
    <property type="match status" value="1"/>
</dbReference>
<dbReference type="AlphaFoldDB" id="A0A1J1HWE0"/>
<evidence type="ECO:0000256" key="5">
    <source>
        <dbReference type="ARBA" id="ARBA00022660"/>
    </source>
</evidence>
<evidence type="ECO:0000256" key="8">
    <source>
        <dbReference type="ARBA" id="ARBA00022982"/>
    </source>
</evidence>
<keyword evidence="7 13" id="KW-0999">Mitochondrion inner membrane</keyword>
<evidence type="ECO:0000256" key="10">
    <source>
        <dbReference type="ARBA" id="ARBA00023128"/>
    </source>
</evidence>
<evidence type="ECO:0000313" key="15">
    <source>
        <dbReference type="Proteomes" id="UP000183832"/>
    </source>
</evidence>
<name>A0A1J1HWE0_9DIPT</name>
<evidence type="ECO:0000256" key="4">
    <source>
        <dbReference type="ARBA" id="ARBA00022448"/>
    </source>
</evidence>
<comment type="similarity">
    <text evidence="2 13">Belongs to the UQCRQ/QCR8 family.</text>
</comment>
<proteinExistence type="inferred from homology"/>
<keyword evidence="4 13" id="KW-0813">Transport</keyword>
<evidence type="ECO:0000313" key="14">
    <source>
        <dbReference type="EMBL" id="CRK91676.1"/>
    </source>
</evidence>
<dbReference type="GO" id="GO:0045275">
    <property type="term" value="C:respiratory chain complex III"/>
    <property type="evidence" value="ECO:0007669"/>
    <property type="project" value="UniProtKB-UniRule"/>
</dbReference>
<dbReference type="Proteomes" id="UP000183832">
    <property type="component" value="Unassembled WGS sequence"/>
</dbReference>
<comment type="function">
    <text evidence="13">Component of the ubiquinol-cytochrome c oxidoreductase, a multisubunit transmembrane complex that is part of the mitochondrial electron transport chain which drives oxidative phosphorylation. The complex plays an important role in the uptake of multiple carbon sources present in different host niches.</text>
</comment>
<keyword evidence="8 13" id="KW-0249">Electron transport</keyword>
<evidence type="ECO:0000256" key="12">
    <source>
        <dbReference type="ARBA" id="ARBA00047105"/>
    </source>
</evidence>
<evidence type="ECO:0000256" key="3">
    <source>
        <dbReference type="ARBA" id="ARBA00016324"/>
    </source>
</evidence>
<dbReference type="FunFam" id="1.20.5.210:FF:000001">
    <property type="entry name" value="Cytochrome b-c1 complex subunit 8"/>
    <property type="match status" value="1"/>
</dbReference>
<keyword evidence="9" id="KW-1133">Transmembrane helix</keyword>
<comment type="subcellular location">
    <subcellularLocation>
        <location evidence="1 13">Mitochondrion inner membrane</location>
        <topology evidence="1 13">Single-pass membrane protein</topology>
    </subcellularLocation>
</comment>
<evidence type="ECO:0000256" key="13">
    <source>
        <dbReference type="RuleBase" id="RU368118"/>
    </source>
</evidence>
<organism evidence="14 15">
    <name type="scientific">Clunio marinus</name>
    <dbReference type="NCBI Taxonomy" id="568069"/>
    <lineage>
        <taxon>Eukaryota</taxon>
        <taxon>Metazoa</taxon>
        <taxon>Ecdysozoa</taxon>
        <taxon>Arthropoda</taxon>
        <taxon>Hexapoda</taxon>
        <taxon>Insecta</taxon>
        <taxon>Pterygota</taxon>
        <taxon>Neoptera</taxon>
        <taxon>Endopterygota</taxon>
        <taxon>Diptera</taxon>
        <taxon>Nematocera</taxon>
        <taxon>Chironomoidea</taxon>
        <taxon>Chironomidae</taxon>
        <taxon>Clunio</taxon>
    </lineage>
</organism>
<evidence type="ECO:0000256" key="7">
    <source>
        <dbReference type="ARBA" id="ARBA00022792"/>
    </source>
</evidence>
<keyword evidence="10 13" id="KW-0496">Mitochondrion</keyword>
<dbReference type="GO" id="GO:0005743">
    <property type="term" value="C:mitochondrial inner membrane"/>
    <property type="evidence" value="ECO:0007669"/>
    <property type="project" value="UniProtKB-SubCell"/>
</dbReference>
<evidence type="ECO:0000256" key="1">
    <source>
        <dbReference type="ARBA" id="ARBA00004434"/>
    </source>
</evidence>
<comment type="subunit">
    <text evidence="12 13">Component of the ubiquinol-cytochrome c oxidoreductase (cytochrome b-c1 complex, complex III, CIII), a multisubunit enzyme composed of 11 subunits. The complex is composed of 3 respiratory subunits cytochrome b, cytochrome c1 and Rieske protein UQCRFS1, 2 core protein subunits UQCRC1/QCR1 and UQCRC2/QCR2, and 6 low-molecular weight protein subunits UQCRH/QCR6, UQCRB/QCR7, UQCRQ/QCR8, UQCR10/QCR9, UQCR11/QCR10 and subunit 9, the cleavage product of Rieske protein UQCRFS1. The complex exists as an obligatory dimer and forms supercomplexes (SCs) in the inner mitochondrial membrane with NADH-ubiquinone oxidoreductase (complex I, CI) and cytochrome c oxidase (complex IV, CIV), resulting in different assemblies (supercomplex SCI(1)III(2)IV(1) and megacomplex MCI(2)III(2)IV(2)). Interacts with UQCC6.</text>
</comment>
<evidence type="ECO:0000256" key="6">
    <source>
        <dbReference type="ARBA" id="ARBA00022692"/>
    </source>
</evidence>
<keyword evidence="5 13" id="KW-0679">Respiratory chain</keyword>
<dbReference type="SUPFAM" id="SSF81508">
    <property type="entry name" value="Ubiquinone-binding protein QP-C of cytochrome bc1 complex (Ubiquinol-cytochrome c reductase)"/>
    <property type="match status" value="1"/>
</dbReference>
<reference evidence="14 15" key="1">
    <citation type="submission" date="2015-04" db="EMBL/GenBank/DDBJ databases">
        <authorList>
            <person name="Syromyatnikov M.Y."/>
            <person name="Popov V.N."/>
        </authorList>
    </citation>
    <scope>NUCLEOTIDE SEQUENCE [LARGE SCALE GENOMIC DNA]</scope>
</reference>
<accession>A0A1J1HWE0</accession>
<evidence type="ECO:0000256" key="2">
    <source>
        <dbReference type="ARBA" id="ARBA00007668"/>
    </source>
</evidence>
<gene>
    <name evidence="14" type="ORF">CLUMA_CG005325</name>
</gene>
<dbReference type="OrthoDB" id="6683853at2759"/>
<dbReference type="EMBL" id="CVRI01000021">
    <property type="protein sequence ID" value="CRK91676.1"/>
    <property type="molecule type" value="Genomic_DNA"/>
</dbReference>
<keyword evidence="6" id="KW-0812">Transmembrane</keyword>
<protein>
    <recommendedName>
        <fullName evidence="3 13">Cytochrome b-c1 complex subunit 8</fullName>
    </recommendedName>
    <alternativeName>
        <fullName evidence="13">Complex III subunit 8</fullName>
    </alternativeName>
</protein>
<dbReference type="PANTHER" id="PTHR12119">
    <property type="entry name" value="UBIQUINOL-CYTOCHROME C REDUCTASE COMPLEX UBIQUINONE-BINDING PROTEIN QP-C"/>
    <property type="match status" value="1"/>
</dbReference>
<dbReference type="Gene3D" id="1.20.5.210">
    <property type="entry name" value="Cytochrome b-c1 complex subunit 8"/>
    <property type="match status" value="1"/>
</dbReference>
<dbReference type="InterPro" id="IPR004205">
    <property type="entry name" value="Cyt_bc1_su8"/>
</dbReference>
<keyword evidence="15" id="KW-1185">Reference proteome</keyword>